<keyword evidence="6" id="KW-1185">Reference proteome</keyword>
<dbReference type="PANTHER" id="PTHR22604">
    <property type="entry name" value="OXIDOREDUCTASES"/>
    <property type="match status" value="1"/>
</dbReference>
<evidence type="ECO:0000313" key="5">
    <source>
        <dbReference type="EMBL" id="MBC8569704.1"/>
    </source>
</evidence>
<evidence type="ECO:0000259" key="4">
    <source>
        <dbReference type="Pfam" id="PF22725"/>
    </source>
</evidence>
<evidence type="ECO:0000256" key="1">
    <source>
        <dbReference type="ARBA" id="ARBA00010928"/>
    </source>
</evidence>
<dbReference type="Gene3D" id="3.40.50.720">
    <property type="entry name" value="NAD(P)-binding Rossmann-like Domain"/>
    <property type="match status" value="1"/>
</dbReference>
<evidence type="ECO:0000256" key="2">
    <source>
        <dbReference type="ARBA" id="ARBA00023002"/>
    </source>
</evidence>
<dbReference type="Pfam" id="PF01408">
    <property type="entry name" value="GFO_IDH_MocA"/>
    <property type="match status" value="1"/>
</dbReference>
<organism evidence="5 6">
    <name type="scientific">Zongyangia hominis</name>
    <dbReference type="NCBI Taxonomy" id="2763677"/>
    <lineage>
        <taxon>Bacteria</taxon>
        <taxon>Bacillati</taxon>
        <taxon>Bacillota</taxon>
        <taxon>Clostridia</taxon>
        <taxon>Eubacteriales</taxon>
        <taxon>Oscillospiraceae</taxon>
        <taxon>Zongyangia</taxon>
    </lineage>
</organism>
<dbReference type="InterPro" id="IPR000683">
    <property type="entry name" value="Gfo/Idh/MocA-like_OxRdtase_N"/>
</dbReference>
<gene>
    <name evidence="5" type="ORF">H8709_02550</name>
</gene>
<dbReference type="GO" id="GO:0016491">
    <property type="term" value="F:oxidoreductase activity"/>
    <property type="evidence" value="ECO:0007669"/>
    <property type="project" value="UniProtKB-KW"/>
</dbReference>
<feature type="domain" description="GFO/IDH/MocA-like oxidoreductase" evidence="4">
    <location>
        <begin position="139"/>
        <end position="253"/>
    </location>
</feature>
<keyword evidence="2" id="KW-0560">Oxidoreductase</keyword>
<comment type="similarity">
    <text evidence="1">Belongs to the Gfo/Idh/MocA family.</text>
</comment>
<dbReference type="Gene3D" id="3.30.360.10">
    <property type="entry name" value="Dihydrodipicolinate Reductase, domain 2"/>
    <property type="match status" value="1"/>
</dbReference>
<sequence>MAAKTVKFGIMATGDIARQITETIQSVPGAEVWAVGSRTLEKAQAFADKHHIPHAYGSYEELVSDPEIDIIHVATPHSQHYENVLLCLEHNKNVLCEKSFTVNALQAKEVFKIAEEKGLFVMEALWLRFNPAINQAIAKAKDGQIGDIRMVNIIFGRMSPDAGKTNDRYNRPSLAGGALLDLGVYTINAAQMIFDEKMPSRIATIGTVSEEGIDEQSSIIFEYDKGETVTMQLAYRSHMTRHFSINGTKGMVEMEYFPRCDDVYVRMGKSAGEKYEVDTYKNAYEPEIRHVVDCIQKGLTESPIMTHAKTIRTMELMDALRKEWGLKYPSKYEDELFSK</sequence>
<dbReference type="InterPro" id="IPR050984">
    <property type="entry name" value="Gfo/Idh/MocA_domain"/>
</dbReference>
<dbReference type="RefSeq" id="WP_262396799.1">
    <property type="nucleotide sequence ID" value="NZ_JACRTC010000001.1"/>
</dbReference>
<dbReference type="AlphaFoldDB" id="A0A926EC85"/>
<dbReference type="SUPFAM" id="SSF55347">
    <property type="entry name" value="Glyceraldehyde-3-phosphate dehydrogenase-like, C-terminal domain"/>
    <property type="match status" value="1"/>
</dbReference>
<dbReference type="PANTHER" id="PTHR22604:SF105">
    <property type="entry name" value="TRANS-1,2-DIHYDROBENZENE-1,2-DIOL DEHYDROGENASE"/>
    <property type="match status" value="1"/>
</dbReference>
<dbReference type="GO" id="GO:0000166">
    <property type="term" value="F:nucleotide binding"/>
    <property type="evidence" value="ECO:0007669"/>
    <property type="project" value="InterPro"/>
</dbReference>
<name>A0A926EC85_9FIRM</name>
<protein>
    <submittedName>
        <fullName evidence="5">Gfo/Idh/MocA family oxidoreductase</fullName>
    </submittedName>
</protein>
<accession>A0A926EC85</accession>
<dbReference type="Proteomes" id="UP000660861">
    <property type="component" value="Unassembled WGS sequence"/>
</dbReference>
<feature type="domain" description="Gfo/Idh/MocA-like oxidoreductase N-terminal" evidence="3">
    <location>
        <begin position="7"/>
        <end position="123"/>
    </location>
</feature>
<reference evidence="5" key="1">
    <citation type="submission" date="2020-08" db="EMBL/GenBank/DDBJ databases">
        <title>Genome public.</title>
        <authorList>
            <person name="Liu C."/>
            <person name="Sun Q."/>
        </authorList>
    </citation>
    <scope>NUCLEOTIDE SEQUENCE</scope>
    <source>
        <strain evidence="5">NSJ-54</strain>
    </source>
</reference>
<dbReference type="SUPFAM" id="SSF51735">
    <property type="entry name" value="NAD(P)-binding Rossmann-fold domains"/>
    <property type="match status" value="1"/>
</dbReference>
<dbReference type="InterPro" id="IPR036291">
    <property type="entry name" value="NAD(P)-bd_dom_sf"/>
</dbReference>
<comment type="caution">
    <text evidence="5">The sequence shown here is derived from an EMBL/GenBank/DDBJ whole genome shotgun (WGS) entry which is preliminary data.</text>
</comment>
<dbReference type="EMBL" id="JACRTC010000001">
    <property type="protein sequence ID" value="MBC8569704.1"/>
    <property type="molecule type" value="Genomic_DNA"/>
</dbReference>
<evidence type="ECO:0000313" key="6">
    <source>
        <dbReference type="Proteomes" id="UP000660861"/>
    </source>
</evidence>
<dbReference type="Pfam" id="PF22725">
    <property type="entry name" value="GFO_IDH_MocA_C3"/>
    <property type="match status" value="1"/>
</dbReference>
<proteinExistence type="inferred from homology"/>
<dbReference type="InterPro" id="IPR055170">
    <property type="entry name" value="GFO_IDH_MocA-like_dom"/>
</dbReference>
<evidence type="ECO:0000259" key="3">
    <source>
        <dbReference type="Pfam" id="PF01408"/>
    </source>
</evidence>